<dbReference type="InterPro" id="IPR036047">
    <property type="entry name" value="F-box-like_dom_sf"/>
</dbReference>
<dbReference type="InterPro" id="IPR001810">
    <property type="entry name" value="F-box_dom"/>
</dbReference>
<keyword evidence="4" id="KW-1185">Reference proteome</keyword>
<name>A0AAD7ND55_9AGAR</name>
<reference evidence="3" key="1">
    <citation type="submission" date="2023-03" db="EMBL/GenBank/DDBJ databases">
        <title>Massive genome expansion in bonnet fungi (Mycena s.s.) driven by repeated elements and novel gene families across ecological guilds.</title>
        <authorList>
            <consortium name="Lawrence Berkeley National Laboratory"/>
            <person name="Harder C.B."/>
            <person name="Miyauchi S."/>
            <person name="Viragh M."/>
            <person name="Kuo A."/>
            <person name="Thoen E."/>
            <person name="Andreopoulos B."/>
            <person name="Lu D."/>
            <person name="Skrede I."/>
            <person name="Drula E."/>
            <person name="Henrissat B."/>
            <person name="Morin E."/>
            <person name="Kohler A."/>
            <person name="Barry K."/>
            <person name="LaButti K."/>
            <person name="Morin E."/>
            <person name="Salamov A."/>
            <person name="Lipzen A."/>
            <person name="Mereny Z."/>
            <person name="Hegedus B."/>
            <person name="Baldrian P."/>
            <person name="Stursova M."/>
            <person name="Weitz H."/>
            <person name="Taylor A."/>
            <person name="Grigoriev I.V."/>
            <person name="Nagy L.G."/>
            <person name="Martin F."/>
            <person name="Kauserud H."/>
        </authorList>
    </citation>
    <scope>NUCLEOTIDE SEQUENCE</scope>
    <source>
        <strain evidence="3">CBHHK182m</strain>
    </source>
</reference>
<feature type="coiled-coil region" evidence="1">
    <location>
        <begin position="11"/>
        <end position="38"/>
    </location>
</feature>
<dbReference type="AlphaFoldDB" id="A0AAD7ND55"/>
<dbReference type="Pfam" id="PF12937">
    <property type="entry name" value="F-box-like"/>
    <property type="match status" value="1"/>
</dbReference>
<evidence type="ECO:0000256" key="1">
    <source>
        <dbReference type="SAM" id="Coils"/>
    </source>
</evidence>
<dbReference type="PANTHER" id="PTHR38926:SF5">
    <property type="entry name" value="F-BOX AND LEUCINE-RICH REPEAT PROTEIN 6"/>
    <property type="match status" value="1"/>
</dbReference>
<dbReference type="PROSITE" id="PS50181">
    <property type="entry name" value="FBOX"/>
    <property type="match status" value="1"/>
</dbReference>
<feature type="domain" description="F-box" evidence="2">
    <location>
        <begin position="43"/>
        <end position="97"/>
    </location>
</feature>
<dbReference type="Gene3D" id="3.80.10.10">
    <property type="entry name" value="Ribonuclease Inhibitor"/>
    <property type="match status" value="1"/>
</dbReference>
<accession>A0AAD7ND55</accession>
<comment type="caution">
    <text evidence="3">The sequence shown here is derived from an EMBL/GenBank/DDBJ whole genome shotgun (WGS) entry which is preliminary data.</text>
</comment>
<dbReference type="EMBL" id="JARKIB010000048">
    <property type="protein sequence ID" value="KAJ7755851.1"/>
    <property type="molecule type" value="Genomic_DNA"/>
</dbReference>
<dbReference type="SUPFAM" id="SSF81383">
    <property type="entry name" value="F-box domain"/>
    <property type="match status" value="1"/>
</dbReference>
<protein>
    <recommendedName>
        <fullName evidence="2">F-box domain-containing protein</fullName>
    </recommendedName>
</protein>
<evidence type="ECO:0000313" key="3">
    <source>
        <dbReference type="EMBL" id="KAJ7755851.1"/>
    </source>
</evidence>
<dbReference type="Proteomes" id="UP001215598">
    <property type="component" value="Unassembled WGS sequence"/>
</dbReference>
<dbReference type="Gene3D" id="1.20.1280.50">
    <property type="match status" value="1"/>
</dbReference>
<proteinExistence type="predicted"/>
<keyword evidence="1" id="KW-0175">Coiled coil</keyword>
<evidence type="ECO:0000259" key="2">
    <source>
        <dbReference type="PROSITE" id="PS50181"/>
    </source>
</evidence>
<dbReference type="SUPFAM" id="SSF52047">
    <property type="entry name" value="RNI-like"/>
    <property type="match status" value="1"/>
</dbReference>
<organism evidence="3 4">
    <name type="scientific">Mycena metata</name>
    <dbReference type="NCBI Taxonomy" id="1033252"/>
    <lineage>
        <taxon>Eukaryota</taxon>
        <taxon>Fungi</taxon>
        <taxon>Dikarya</taxon>
        <taxon>Basidiomycota</taxon>
        <taxon>Agaricomycotina</taxon>
        <taxon>Agaricomycetes</taxon>
        <taxon>Agaricomycetidae</taxon>
        <taxon>Agaricales</taxon>
        <taxon>Marasmiineae</taxon>
        <taxon>Mycenaceae</taxon>
        <taxon>Mycena</taxon>
    </lineage>
</organism>
<dbReference type="PANTHER" id="PTHR38926">
    <property type="entry name" value="F-BOX DOMAIN CONTAINING PROTEIN, EXPRESSED"/>
    <property type="match status" value="1"/>
</dbReference>
<sequence>MANHQQVRTRLADLDALIVEQQALLDRLREDRNVVQRQLSCIVYPVLSLPLDITLEIFRFCTSTDDHFAFWSPTVLLRICRTWRDVASSNPALWKRISFNLNQTGRYMYTHHEETTMSGWNHQAKPRRWTGRRVQRYLDYRADIARDHSLSLYLRGSLVECFGKTEFFTLIRGFAPRLQSLHLEIEGDSVIELDRHPLAFPLLEKLVLCLENLRLSPIQPMLEPLERVFMNAPRLQHVIADSGTFTNPIVFPWNQLVNFEGHNVTTGAAWHLLTTAKNLLQCSLSLIDDGTRSADLNPLCHVHLQSLALRGFRFYTWADPPEEYPDILSLLSLPSLRTLELSDFREVDIIQLTVFISRHSSQLLTFSFAQCPAMGIPIDSLRSMVHLRTLTLELVDEHMAYIREFLRALEDSEQRFLPQIQHISFFRCQFALDSAYVEMLAHALSSRAGTSTDNRLAQLRSFHLEFWAGSSVQDLVAMKKASEEFRPSLAPLTELTKKGIRMYVGFRTK</sequence>
<evidence type="ECO:0000313" key="4">
    <source>
        <dbReference type="Proteomes" id="UP001215598"/>
    </source>
</evidence>
<gene>
    <name evidence="3" type="ORF">B0H16DRAFT_706603</name>
</gene>
<dbReference type="InterPro" id="IPR032675">
    <property type="entry name" value="LRR_dom_sf"/>
</dbReference>